<reference evidence="6" key="1">
    <citation type="submission" date="2020-06" db="EMBL/GenBank/DDBJ databases">
        <authorList>
            <person name="Dong N."/>
        </authorList>
    </citation>
    <scope>NUCLEOTIDE SEQUENCE</scope>
    <source>
        <strain evidence="6">DF46-2-2</strain>
    </source>
</reference>
<gene>
    <name evidence="6" type="primary">ybaK</name>
    <name evidence="6" type="ORF">HX099_05590</name>
</gene>
<comment type="similarity">
    <text evidence="1 4">Belongs to the prolyl-tRNA editing family. YbaK/EbsC subfamily.</text>
</comment>
<dbReference type="AlphaFoldDB" id="A0AAW7DR95"/>
<evidence type="ECO:0000256" key="4">
    <source>
        <dbReference type="PIRNR" id="PIRNR006181"/>
    </source>
</evidence>
<proteinExistence type="inferred from homology"/>
<dbReference type="EMBL" id="JACANB010000003">
    <property type="protein sequence ID" value="MDM1696136.1"/>
    <property type="molecule type" value="Genomic_DNA"/>
</dbReference>
<dbReference type="PIRSF" id="PIRSF006181">
    <property type="entry name" value="EbsC_YbaK"/>
    <property type="match status" value="1"/>
</dbReference>
<keyword evidence="2 4" id="KW-0648">Protein biosynthesis</keyword>
<dbReference type="Pfam" id="PF04073">
    <property type="entry name" value="tRNA_edit"/>
    <property type="match status" value="1"/>
</dbReference>
<dbReference type="Proteomes" id="UP001173465">
    <property type="component" value="Unassembled WGS sequence"/>
</dbReference>
<dbReference type="PANTHER" id="PTHR30411">
    <property type="entry name" value="CYTOPLASMIC PROTEIN"/>
    <property type="match status" value="1"/>
</dbReference>
<evidence type="ECO:0000313" key="6">
    <source>
        <dbReference type="EMBL" id="MDM1696136.1"/>
    </source>
</evidence>
<dbReference type="EC" id="4.2.-.-" evidence="4"/>
<dbReference type="InterPro" id="IPR004369">
    <property type="entry name" value="Prolyl-tRNA_editing_YbaK/EbsC"/>
</dbReference>
<accession>A0AAW7DR95</accession>
<evidence type="ECO:0000256" key="2">
    <source>
        <dbReference type="ARBA" id="ARBA00022917"/>
    </source>
</evidence>
<feature type="domain" description="YbaK/aminoacyl-tRNA synthetase-associated" evidence="5">
    <location>
        <begin position="32"/>
        <end position="144"/>
    </location>
</feature>
<dbReference type="Gene3D" id="3.90.960.10">
    <property type="entry name" value="YbaK/aminoacyl-tRNA synthetase-associated domain"/>
    <property type="match status" value="1"/>
</dbReference>
<protein>
    <recommendedName>
        <fullName evidence="4">Cys-tRNA(Pro)/Cys-tRNA(Cys) deacylase</fullName>
        <ecNumber evidence="4">4.2.-.-</ecNumber>
    </recommendedName>
</protein>
<keyword evidence="3 4" id="KW-0456">Lyase</keyword>
<reference evidence="6" key="2">
    <citation type="journal article" date="2022" name="Sci. Total Environ.">
        <title>Prevalence, transmission, and molecular epidemiology of tet(X)-positive bacteria among humans, animals, and environmental niches in China: An epidemiological, and genomic-based study.</title>
        <authorList>
            <person name="Dong N."/>
            <person name="Zeng Y."/>
            <person name="Cai C."/>
            <person name="Sun C."/>
            <person name="Lu J."/>
            <person name="Liu C."/>
            <person name="Zhou H."/>
            <person name="Sun Q."/>
            <person name="Shu L."/>
            <person name="Wang H."/>
            <person name="Wang Y."/>
            <person name="Wang S."/>
            <person name="Wu C."/>
            <person name="Chan E.W."/>
            <person name="Chen G."/>
            <person name="Shen Z."/>
            <person name="Chen S."/>
            <person name="Zhang R."/>
        </authorList>
    </citation>
    <scope>NUCLEOTIDE SEQUENCE</scope>
    <source>
        <strain evidence="6">DF46-2-2</strain>
    </source>
</reference>
<dbReference type="GO" id="GO:0016829">
    <property type="term" value="F:lyase activity"/>
    <property type="evidence" value="ECO:0007669"/>
    <property type="project" value="UniProtKB-KW"/>
</dbReference>
<evidence type="ECO:0000259" key="5">
    <source>
        <dbReference type="Pfam" id="PF04073"/>
    </source>
</evidence>
<dbReference type="NCBIfam" id="TIGR00011">
    <property type="entry name" value="YbaK_EbsC"/>
    <property type="match status" value="1"/>
</dbReference>
<name>A0AAW7DR95_9GAMM</name>
<dbReference type="PANTHER" id="PTHR30411:SF0">
    <property type="entry name" value="CYS-TRNA(PRO)_CYS-TRNA(CYS) DEACYLASE YBAK"/>
    <property type="match status" value="1"/>
</dbReference>
<organism evidence="6 7">
    <name type="scientific">Thiopseudomonas alkaliphila</name>
    <dbReference type="NCBI Taxonomy" id="1697053"/>
    <lineage>
        <taxon>Bacteria</taxon>
        <taxon>Pseudomonadati</taxon>
        <taxon>Pseudomonadota</taxon>
        <taxon>Gammaproteobacteria</taxon>
        <taxon>Pseudomonadales</taxon>
        <taxon>Pseudomonadaceae</taxon>
        <taxon>Thiopseudomonas</taxon>
    </lineage>
</organism>
<dbReference type="CDD" id="cd00002">
    <property type="entry name" value="YbaK_deacylase"/>
    <property type="match status" value="1"/>
</dbReference>
<evidence type="ECO:0000256" key="1">
    <source>
        <dbReference type="ARBA" id="ARBA00009798"/>
    </source>
</evidence>
<dbReference type="GO" id="GO:0006412">
    <property type="term" value="P:translation"/>
    <property type="evidence" value="ECO:0007669"/>
    <property type="project" value="UniProtKB-KW"/>
</dbReference>
<evidence type="ECO:0000313" key="7">
    <source>
        <dbReference type="Proteomes" id="UP001173465"/>
    </source>
</evidence>
<sequence>MTPAVTLLKKNRIAFNLHSYQHDPTVNSYGLEAAEKLQVEVARVFKTLLVKVDKEELLVAVLPVAHQLSLKAIAQAAGVKKAQLADPKEAERVTGYLVGGISPIGQKKALRTFIDQSATTLPSLFISGGRRGLDLELAAADLQQITRAQFFPLIDHGARQAPSFRAGKDSADGSRP</sequence>
<evidence type="ECO:0000256" key="3">
    <source>
        <dbReference type="ARBA" id="ARBA00023239"/>
    </source>
</evidence>
<comment type="caution">
    <text evidence="6">The sequence shown here is derived from an EMBL/GenBank/DDBJ whole genome shotgun (WGS) entry which is preliminary data.</text>
</comment>
<dbReference type="InterPro" id="IPR007214">
    <property type="entry name" value="YbaK/aa-tRNA-synth-assoc-dom"/>
</dbReference>
<dbReference type="InterPro" id="IPR036754">
    <property type="entry name" value="YbaK/aa-tRNA-synt-asso_dom_sf"/>
</dbReference>
<dbReference type="SUPFAM" id="SSF55826">
    <property type="entry name" value="YbaK/ProRS associated domain"/>
    <property type="match status" value="1"/>
</dbReference>
<dbReference type="GO" id="GO:0002161">
    <property type="term" value="F:aminoacyl-tRNA deacylase activity"/>
    <property type="evidence" value="ECO:0007669"/>
    <property type="project" value="InterPro"/>
</dbReference>